<dbReference type="InterPro" id="IPR000778">
    <property type="entry name" value="Cyt_b245_heavy_chain"/>
</dbReference>
<dbReference type="InterPro" id="IPR013121">
    <property type="entry name" value="Fe_red_NAD-bd_6"/>
</dbReference>
<name>A0A9N9RA67_9NEOP</name>
<dbReference type="InterPro" id="IPR039261">
    <property type="entry name" value="FNR_nucleotide-bd"/>
</dbReference>
<dbReference type="PANTHER" id="PTHR11972">
    <property type="entry name" value="NADPH OXIDASE"/>
    <property type="match status" value="1"/>
</dbReference>
<evidence type="ECO:0000313" key="4">
    <source>
        <dbReference type="Proteomes" id="UP001153714"/>
    </source>
</evidence>
<dbReference type="AlphaFoldDB" id="A0A9N9RA67"/>
<dbReference type="GO" id="GO:0043020">
    <property type="term" value="C:NADPH oxidase complex"/>
    <property type="evidence" value="ECO:0007669"/>
    <property type="project" value="TreeGrafter"/>
</dbReference>
<dbReference type="Gene3D" id="3.40.50.80">
    <property type="entry name" value="Nucleotide-binding domain of ferredoxin-NADP reductase (FNR) module"/>
    <property type="match status" value="1"/>
</dbReference>
<evidence type="ECO:0000256" key="1">
    <source>
        <dbReference type="ARBA" id="ARBA00023002"/>
    </source>
</evidence>
<dbReference type="SUPFAM" id="SSF52343">
    <property type="entry name" value="Ferredoxin reductase-like, C-terminal NADP-linked domain"/>
    <property type="match status" value="1"/>
</dbReference>
<feature type="domain" description="Ferric reductase NAD binding" evidence="2">
    <location>
        <begin position="24"/>
        <end position="126"/>
    </location>
</feature>
<dbReference type="GO" id="GO:0042554">
    <property type="term" value="P:superoxide anion generation"/>
    <property type="evidence" value="ECO:0007669"/>
    <property type="project" value="TreeGrafter"/>
</dbReference>
<keyword evidence="4" id="KW-1185">Reference proteome</keyword>
<reference evidence="3" key="2">
    <citation type="submission" date="2022-10" db="EMBL/GenBank/DDBJ databases">
        <authorList>
            <consortium name="ENA_rothamsted_submissions"/>
            <consortium name="culmorum"/>
            <person name="King R."/>
        </authorList>
    </citation>
    <scope>NUCLEOTIDE SEQUENCE</scope>
</reference>
<dbReference type="GO" id="GO:0016175">
    <property type="term" value="F:superoxide-generating NAD(P)H oxidase activity"/>
    <property type="evidence" value="ECO:0007669"/>
    <property type="project" value="TreeGrafter"/>
</dbReference>
<dbReference type="OrthoDB" id="167398at2759"/>
<dbReference type="Pfam" id="PF08030">
    <property type="entry name" value="NAD_binding_6"/>
    <property type="match status" value="1"/>
</dbReference>
<dbReference type="PRINTS" id="PR00466">
    <property type="entry name" value="GP91PHOX"/>
</dbReference>
<dbReference type="EMBL" id="OU893335">
    <property type="protein sequence ID" value="CAG9792291.1"/>
    <property type="molecule type" value="Genomic_DNA"/>
</dbReference>
<dbReference type="InterPro" id="IPR050369">
    <property type="entry name" value="RBOH/FRE"/>
</dbReference>
<evidence type="ECO:0000313" key="3">
    <source>
        <dbReference type="EMBL" id="CAG9792291.1"/>
    </source>
</evidence>
<dbReference type="GO" id="GO:0006952">
    <property type="term" value="P:defense response"/>
    <property type="evidence" value="ECO:0007669"/>
    <property type="project" value="TreeGrafter"/>
</dbReference>
<sequence>MLFQILLDGPYGAPSSHIFRAEHAALVAAGIGVTPFASILQSLMLRHWAERAQCPNCHHTFHAAPPSFGSKLKKVDFFWINREQCSFEWFVTLLAKLEIEQAEMGDERFLDMHMYITSALQRTDMKAVGLQLALDLLHEKVSTLPTSSCYL</sequence>
<protein>
    <recommendedName>
        <fullName evidence="2">Ferric reductase NAD binding domain-containing protein</fullName>
    </recommendedName>
</protein>
<keyword evidence="1" id="KW-0560">Oxidoreductase</keyword>
<proteinExistence type="predicted"/>
<dbReference type="CDD" id="cd06186">
    <property type="entry name" value="NOX_Duox_like_FAD_NADP"/>
    <property type="match status" value="1"/>
</dbReference>
<organism evidence="3 4">
    <name type="scientific">Diatraea saccharalis</name>
    <name type="common">sugarcane borer</name>
    <dbReference type="NCBI Taxonomy" id="40085"/>
    <lineage>
        <taxon>Eukaryota</taxon>
        <taxon>Metazoa</taxon>
        <taxon>Ecdysozoa</taxon>
        <taxon>Arthropoda</taxon>
        <taxon>Hexapoda</taxon>
        <taxon>Insecta</taxon>
        <taxon>Pterygota</taxon>
        <taxon>Neoptera</taxon>
        <taxon>Endopterygota</taxon>
        <taxon>Lepidoptera</taxon>
        <taxon>Glossata</taxon>
        <taxon>Ditrysia</taxon>
        <taxon>Pyraloidea</taxon>
        <taxon>Crambidae</taxon>
        <taxon>Crambinae</taxon>
        <taxon>Diatraea</taxon>
    </lineage>
</organism>
<dbReference type="Proteomes" id="UP001153714">
    <property type="component" value="Chromosome 4"/>
</dbReference>
<reference evidence="3" key="1">
    <citation type="submission" date="2021-12" db="EMBL/GenBank/DDBJ databases">
        <authorList>
            <person name="King R."/>
        </authorList>
    </citation>
    <scope>NUCLEOTIDE SEQUENCE</scope>
</reference>
<accession>A0A9N9RA67</accession>
<evidence type="ECO:0000259" key="2">
    <source>
        <dbReference type="Pfam" id="PF08030"/>
    </source>
</evidence>
<dbReference type="PANTHER" id="PTHR11972:SF58">
    <property type="entry name" value="NADPH OXIDASE 5"/>
    <property type="match status" value="1"/>
</dbReference>
<gene>
    <name evidence="3" type="ORF">DIATSA_LOCUS9839</name>
</gene>